<reference evidence="2 3" key="1">
    <citation type="journal article" date="2024" name="J Genomics">
        <title>Draft genome sequencing and assembly of Favolaschia claudopus CIRM-BRFM 2984 isolated from oak limbs.</title>
        <authorList>
            <person name="Navarro D."/>
            <person name="Drula E."/>
            <person name="Chaduli D."/>
            <person name="Cazenave R."/>
            <person name="Ahrendt S."/>
            <person name="Wang J."/>
            <person name="Lipzen A."/>
            <person name="Daum C."/>
            <person name="Barry K."/>
            <person name="Grigoriev I.V."/>
            <person name="Favel A."/>
            <person name="Rosso M.N."/>
            <person name="Martin F."/>
        </authorList>
    </citation>
    <scope>NUCLEOTIDE SEQUENCE [LARGE SCALE GENOMIC DNA]</scope>
    <source>
        <strain evidence="2 3">CIRM-BRFM 2984</strain>
    </source>
</reference>
<gene>
    <name evidence="2" type="ORF">R3P38DRAFT_1101067</name>
</gene>
<keyword evidence="3" id="KW-1185">Reference proteome</keyword>
<organism evidence="2 3">
    <name type="scientific">Favolaschia claudopus</name>
    <dbReference type="NCBI Taxonomy" id="2862362"/>
    <lineage>
        <taxon>Eukaryota</taxon>
        <taxon>Fungi</taxon>
        <taxon>Dikarya</taxon>
        <taxon>Basidiomycota</taxon>
        <taxon>Agaricomycotina</taxon>
        <taxon>Agaricomycetes</taxon>
        <taxon>Agaricomycetidae</taxon>
        <taxon>Agaricales</taxon>
        <taxon>Marasmiineae</taxon>
        <taxon>Mycenaceae</taxon>
        <taxon>Favolaschia</taxon>
    </lineage>
</organism>
<comment type="caution">
    <text evidence="2">The sequence shown here is derived from an EMBL/GenBank/DDBJ whole genome shotgun (WGS) entry which is preliminary data.</text>
</comment>
<evidence type="ECO:0000313" key="3">
    <source>
        <dbReference type="Proteomes" id="UP001362999"/>
    </source>
</evidence>
<proteinExistence type="predicted"/>
<name>A0AAW0BAB2_9AGAR</name>
<dbReference type="AlphaFoldDB" id="A0AAW0BAB2"/>
<sequence length="232" mass="25612">MSPLLVPPQPQSTHPLVSRMLRVIHIYTPPLQLPPSSHPPTPSLSSCRTPSYILPACIRRPTTLSHTPPHPLHRPSRPPPPTPRAYTLTRTFCLPRLLSSELCFPYTHIYPPFLPRPLTRPFCSPPPFRVSPRFAVHALSSYIHSSRSRTPLRPPTLISSHLALDTSHSGLPIVSRPASSPPPSPLVFSRTPRAPPASGYADIHDLYLYLSAALSTTPALALFAALCRRRSL</sequence>
<feature type="region of interest" description="Disordered" evidence="1">
    <location>
        <begin position="63"/>
        <end position="84"/>
    </location>
</feature>
<evidence type="ECO:0000313" key="2">
    <source>
        <dbReference type="EMBL" id="KAK7023205.1"/>
    </source>
</evidence>
<accession>A0AAW0BAB2</accession>
<dbReference type="EMBL" id="JAWWNJ010000036">
    <property type="protein sequence ID" value="KAK7023205.1"/>
    <property type="molecule type" value="Genomic_DNA"/>
</dbReference>
<dbReference type="Proteomes" id="UP001362999">
    <property type="component" value="Unassembled WGS sequence"/>
</dbReference>
<evidence type="ECO:0000256" key="1">
    <source>
        <dbReference type="SAM" id="MobiDB-lite"/>
    </source>
</evidence>
<protein>
    <submittedName>
        <fullName evidence="2">Uncharacterized protein</fullName>
    </submittedName>
</protein>